<name>A0A3D9HWQ8_9PROT</name>
<dbReference type="GO" id="GO:0009927">
    <property type="term" value="F:histidine phosphotransfer kinase activity"/>
    <property type="evidence" value="ECO:0007669"/>
    <property type="project" value="TreeGrafter"/>
</dbReference>
<dbReference type="RefSeq" id="WP_181905158.1">
    <property type="nucleotide sequence ID" value="NZ_QRDW01000001.1"/>
</dbReference>
<sequence>MSLLNDLAAQSASTTYPDNKWDLILEGLESLDHGITIFSPDNRLAYSNDRVLEILDLPEWLVQPGTTLESLLRYNAERGDYGPGETENLVRERLDLAGKGLPHCFERTLGSGRVIEISGNPLECGGFITTYKDVSDRRSALALKEMLGDIVDKSLNEIYVFDARTYRFVEVNHGARRNLGYDLQSLKRMTPLEIMPEMQRQDFDFLLEPLQHRRQEKQTFETVQQRSNGSLYDVEVHLQMMNVDGKPVFVAIMQDITARKRAERETIRSRDDALLANRSKSEFLANMSHELRTPLNAILGFSEAMRDCLLGPHSNPKYQDYAASIHQSGALLLGIINDILDVSKIESGNMELEECPVCLNETVFSSLAMIQGRAKDKRIKLITQTCDSLPLVLADERRMKQIIINLLSNAVKFTGIDGEIRVTTGTGPNGATIISVQDNGIGIPPDKQSTIFQPFTKVETSSAREHEGIGLGLSIVKAMIEQHGGRIDLKSSLGQGTVVTVSLPAERSLED</sequence>
<dbReference type="SUPFAM" id="SSF55874">
    <property type="entry name" value="ATPase domain of HSP90 chaperone/DNA topoisomerase II/histidine kinase"/>
    <property type="match status" value="1"/>
</dbReference>
<keyword evidence="15" id="KW-1185">Reference proteome</keyword>
<dbReference type="InterPro" id="IPR036890">
    <property type="entry name" value="HATPase_C_sf"/>
</dbReference>
<dbReference type="InterPro" id="IPR004358">
    <property type="entry name" value="Sig_transdc_His_kin-like_C"/>
</dbReference>
<dbReference type="CDD" id="cd00130">
    <property type="entry name" value="PAS"/>
    <property type="match status" value="1"/>
</dbReference>
<keyword evidence="8" id="KW-0418">Kinase</keyword>
<keyword evidence="5" id="KW-0597">Phosphoprotein</keyword>
<dbReference type="EC" id="2.7.13.3" evidence="3"/>
<dbReference type="SUPFAM" id="SSF55785">
    <property type="entry name" value="PYP-like sensor domain (PAS domain)"/>
    <property type="match status" value="1"/>
</dbReference>
<dbReference type="PANTHER" id="PTHR43047">
    <property type="entry name" value="TWO-COMPONENT HISTIDINE PROTEIN KINASE"/>
    <property type="match status" value="1"/>
</dbReference>
<protein>
    <recommendedName>
        <fullName evidence="3">histidine kinase</fullName>
        <ecNumber evidence="3">2.7.13.3</ecNumber>
    </recommendedName>
</protein>
<evidence type="ECO:0000256" key="3">
    <source>
        <dbReference type="ARBA" id="ARBA00012438"/>
    </source>
</evidence>
<dbReference type="Proteomes" id="UP000256845">
    <property type="component" value="Unassembled WGS sequence"/>
</dbReference>
<dbReference type="GO" id="GO:0005524">
    <property type="term" value="F:ATP binding"/>
    <property type="evidence" value="ECO:0007669"/>
    <property type="project" value="UniProtKB-KW"/>
</dbReference>
<dbReference type="CDD" id="cd00082">
    <property type="entry name" value="HisKA"/>
    <property type="match status" value="1"/>
</dbReference>
<evidence type="ECO:0000256" key="8">
    <source>
        <dbReference type="ARBA" id="ARBA00022777"/>
    </source>
</evidence>
<dbReference type="InterPro" id="IPR003661">
    <property type="entry name" value="HisK_dim/P_dom"/>
</dbReference>
<dbReference type="InterPro" id="IPR000014">
    <property type="entry name" value="PAS"/>
</dbReference>
<dbReference type="Pfam" id="PF12860">
    <property type="entry name" value="PAS_7"/>
    <property type="match status" value="1"/>
</dbReference>
<reference evidence="14 15" key="1">
    <citation type="submission" date="2018-07" db="EMBL/GenBank/DDBJ databases">
        <title>Genomic Encyclopedia of Type Strains, Phase III (KMG-III): the genomes of soil and plant-associated and newly described type strains.</title>
        <authorList>
            <person name="Whitman W."/>
        </authorList>
    </citation>
    <scope>NUCLEOTIDE SEQUENCE [LARGE SCALE GENOMIC DNA]</scope>
    <source>
        <strain evidence="14 15">CECT 8488</strain>
    </source>
</reference>
<feature type="domain" description="PAC" evidence="13">
    <location>
        <begin position="218"/>
        <end position="268"/>
    </location>
</feature>
<keyword evidence="6" id="KW-0808">Transferase</keyword>
<evidence type="ECO:0000256" key="9">
    <source>
        <dbReference type="ARBA" id="ARBA00022840"/>
    </source>
</evidence>
<evidence type="ECO:0000256" key="10">
    <source>
        <dbReference type="ARBA" id="ARBA00023012"/>
    </source>
</evidence>
<evidence type="ECO:0000256" key="7">
    <source>
        <dbReference type="ARBA" id="ARBA00022741"/>
    </source>
</evidence>
<dbReference type="InterPro" id="IPR036097">
    <property type="entry name" value="HisK_dim/P_sf"/>
</dbReference>
<comment type="caution">
    <text evidence="14">The sequence shown here is derived from an EMBL/GenBank/DDBJ whole genome shotgun (WGS) entry which is preliminary data.</text>
</comment>
<evidence type="ECO:0000259" key="12">
    <source>
        <dbReference type="PROSITE" id="PS50109"/>
    </source>
</evidence>
<dbReference type="InterPro" id="IPR003594">
    <property type="entry name" value="HATPase_dom"/>
</dbReference>
<dbReference type="PANTHER" id="PTHR43047:SF72">
    <property type="entry name" value="OSMOSENSING HISTIDINE PROTEIN KINASE SLN1"/>
    <property type="match status" value="1"/>
</dbReference>
<keyword evidence="11" id="KW-0472">Membrane</keyword>
<dbReference type="SUPFAM" id="SSF47384">
    <property type="entry name" value="Homodimeric domain of signal transducing histidine kinase"/>
    <property type="match status" value="1"/>
</dbReference>
<evidence type="ECO:0000256" key="5">
    <source>
        <dbReference type="ARBA" id="ARBA00022553"/>
    </source>
</evidence>
<dbReference type="PROSITE" id="PS50109">
    <property type="entry name" value="HIS_KIN"/>
    <property type="match status" value="1"/>
</dbReference>
<evidence type="ECO:0000256" key="1">
    <source>
        <dbReference type="ARBA" id="ARBA00000085"/>
    </source>
</evidence>
<dbReference type="PRINTS" id="PR00344">
    <property type="entry name" value="BCTRLSENSOR"/>
</dbReference>
<comment type="catalytic activity">
    <reaction evidence="1">
        <text>ATP + protein L-histidine = ADP + protein N-phospho-L-histidine.</text>
        <dbReference type="EC" id="2.7.13.3"/>
    </reaction>
</comment>
<dbReference type="EMBL" id="QRDW01000001">
    <property type="protein sequence ID" value="RED53840.1"/>
    <property type="molecule type" value="Genomic_DNA"/>
</dbReference>
<evidence type="ECO:0000313" key="14">
    <source>
        <dbReference type="EMBL" id="RED53840.1"/>
    </source>
</evidence>
<dbReference type="AlphaFoldDB" id="A0A3D9HWQ8"/>
<dbReference type="Gene3D" id="3.30.565.10">
    <property type="entry name" value="Histidine kinase-like ATPase, C-terminal domain"/>
    <property type="match status" value="1"/>
</dbReference>
<dbReference type="GO" id="GO:0000155">
    <property type="term" value="F:phosphorelay sensor kinase activity"/>
    <property type="evidence" value="ECO:0007669"/>
    <property type="project" value="InterPro"/>
</dbReference>
<proteinExistence type="predicted"/>
<dbReference type="CDD" id="cd16922">
    <property type="entry name" value="HATPase_EvgS-ArcB-TorS-like"/>
    <property type="match status" value="1"/>
</dbReference>
<dbReference type="InterPro" id="IPR035965">
    <property type="entry name" value="PAS-like_dom_sf"/>
</dbReference>
<dbReference type="Pfam" id="PF02518">
    <property type="entry name" value="HATPase_c"/>
    <property type="match status" value="1"/>
</dbReference>
<evidence type="ECO:0000313" key="15">
    <source>
        <dbReference type="Proteomes" id="UP000256845"/>
    </source>
</evidence>
<keyword evidence="9" id="KW-0067">ATP-binding</keyword>
<keyword evidence="4" id="KW-1003">Cell membrane</keyword>
<evidence type="ECO:0000256" key="11">
    <source>
        <dbReference type="ARBA" id="ARBA00023136"/>
    </source>
</evidence>
<comment type="subcellular location">
    <subcellularLocation>
        <location evidence="2">Cell membrane</location>
    </subcellularLocation>
</comment>
<dbReference type="SMART" id="SM00387">
    <property type="entry name" value="HATPase_c"/>
    <property type="match status" value="1"/>
</dbReference>
<evidence type="ECO:0000256" key="4">
    <source>
        <dbReference type="ARBA" id="ARBA00022475"/>
    </source>
</evidence>
<dbReference type="Pfam" id="PF00512">
    <property type="entry name" value="HisKA"/>
    <property type="match status" value="1"/>
</dbReference>
<evidence type="ECO:0000256" key="6">
    <source>
        <dbReference type="ARBA" id="ARBA00022679"/>
    </source>
</evidence>
<feature type="domain" description="Histidine kinase" evidence="12">
    <location>
        <begin position="286"/>
        <end position="507"/>
    </location>
</feature>
<evidence type="ECO:0000259" key="13">
    <source>
        <dbReference type="PROSITE" id="PS50113"/>
    </source>
</evidence>
<dbReference type="PROSITE" id="PS50113">
    <property type="entry name" value="PAC"/>
    <property type="match status" value="1"/>
</dbReference>
<dbReference type="NCBIfam" id="TIGR00229">
    <property type="entry name" value="sensory_box"/>
    <property type="match status" value="1"/>
</dbReference>
<dbReference type="Gene3D" id="3.30.450.20">
    <property type="entry name" value="PAS domain"/>
    <property type="match status" value="1"/>
</dbReference>
<keyword evidence="7" id="KW-0547">Nucleotide-binding</keyword>
<keyword evidence="10" id="KW-0902">Two-component regulatory system</keyword>
<dbReference type="InterPro" id="IPR000700">
    <property type="entry name" value="PAS-assoc_C"/>
</dbReference>
<dbReference type="GO" id="GO:0005886">
    <property type="term" value="C:plasma membrane"/>
    <property type="evidence" value="ECO:0007669"/>
    <property type="project" value="UniProtKB-SubCell"/>
</dbReference>
<dbReference type="InterPro" id="IPR005467">
    <property type="entry name" value="His_kinase_dom"/>
</dbReference>
<dbReference type="SMART" id="SM00388">
    <property type="entry name" value="HisKA"/>
    <property type="match status" value="1"/>
</dbReference>
<dbReference type="Gene3D" id="1.10.287.130">
    <property type="match status" value="1"/>
</dbReference>
<accession>A0A3D9HWQ8</accession>
<evidence type="ECO:0000256" key="2">
    <source>
        <dbReference type="ARBA" id="ARBA00004236"/>
    </source>
</evidence>
<gene>
    <name evidence="14" type="ORF">DFP90_101639</name>
</gene>
<dbReference type="FunFam" id="3.30.565.10:FF:000023">
    <property type="entry name" value="PAS domain-containing sensor histidine kinase"/>
    <property type="match status" value="1"/>
</dbReference>
<organism evidence="14 15">
    <name type="scientific">Aestuariispira insulae</name>
    <dbReference type="NCBI Taxonomy" id="1461337"/>
    <lineage>
        <taxon>Bacteria</taxon>
        <taxon>Pseudomonadati</taxon>
        <taxon>Pseudomonadota</taxon>
        <taxon>Alphaproteobacteria</taxon>
        <taxon>Rhodospirillales</taxon>
        <taxon>Kiloniellaceae</taxon>
        <taxon>Aestuariispira</taxon>
    </lineage>
</organism>
<dbReference type="Pfam" id="PF13426">
    <property type="entry name" value="PAS_9"/>
    <property type="match status" value="1"/>
</dbReference>